<dbReference type="GO" id="GO:0005737">
    <property type="term" value="C:cytoplasm"/>
    <property type="evidence" value="ECO:0007669"/>
    <property type="project" value="UniProtKB-SubCell"/>
</dbReference>
<evidence type="ECO:0000256" key="21">
    <source>
        <dbReference type="ARBA" id="ARBA00048342"/>
    </source>
</evidence>
<evidence type="ECO:0000256" key="10">
    <source>
        <dbReference type="ARBA" id="ARBA00022694"/>
    </source>
</evidence>
<comment type="catalytic activity">
    <reaction evidence="22">
        <text>a 5,6-dihydrouridine in mRNA + NADP(+) = a uridine in mRNA + NADPH + H(+)</text>
        <dbReference type="Rhea" id="RHEA:69855"/>
        <dbReference type="Rhea" id="RHEA-COMP:14658"/>
        <dbReference type="Rhea" id="RHEA-COMP:17789"/>
        <dbReference type="ChEBI" id="CHEBI:15378"/>
        <dbReference type="ChEBI" id="CHEBI:57783"/>
        <dbReference type="ChEBI" id="CHEBI:58349"/>
        <dbReference type="ChEBI" id="CHEBI:65315"/>
        <dbReference type="ChEBI" id="CHEBI:74443"/>
    </reaction>
    <physiologicalReaction direction="right-to-left" evidence="22">
        <dbReference type="Rhea" id="RHEA:69857"/>
    </physiologicalReaction>
</comment>
<evidence type="ECO:0000256" key="20">
    <source>
        <dbReference type="ARBA" id="ARBA00048266"/>
    </source>
</evidence>
<dbReference type="GO" id="GO:0005634">
    <property type="term" value="C:nucleus"/>
    <property type="evidence" value="ECO:0007669"/>
    <property type="project" value="UniProtKB-SubCell"/>
</dbReference>
<dbReference type="OrthoDB" id="259935at2759"/>
<dbReference type="Pfam" id="PF25585">
    <property type="entry name" value="zf-CCCH_DUS3L"/>
    <property type="match status" value="1"/>
</dbReference>
<dbReference type="InterPro" id="IPR000571">
    <property type="entry name" value="Znf_CCCH"/>
</dbReference>
<comment type="similarity">
    <text evidence="25">Belongs to the dus family. Dus3 subfamily.</text>
</comment>
<evidence type="ECO:0000256" key="4">
    <source>
        <dbReference type="ARBA" id="ARBA00012376"/>
    </source>
</evidence>
<dbReference type="AlphaFoldDB" id="A0A367XLM6"/>
<comment type="cofactor">
    <cofactor evidence="1 25">
        <name>FMN</name>
        <dbReference type="ChEBI" id="CHEBI:58210"/>
    </cofactor>
</comment>
<accession>A0A367XLM6</accession>
<evidence type="ECO:0000256" key="13">
    <source>
        <dbReference type="ARBA" id="ARBA00022771"/>
    </source>
</evidence>
<keyword evidence="8 25" id="KW-0288">FMN</keyword>
<feature type="region of interest" description="Disordered" evidence="26">
    <location>
        <begin position="40"/>
        <end position="88"/>
    </location>
</feature>
<dbReference type="STRING" id="5486.A0A367XLM6"/>
<protein>
    <recommendedName>
        <fullName evidence="5 25">tRNA-dihydrouridine(47) synthase [NAD(P)(+)]</fullName>
        <ecNumber evidence="4 25">1.3.1.89</ecNumber>
    </recommendedName>
    <alternativeName>
        <fullName evidence="25">tRNA-dihydrouridine synthase 3</fullName>
    </alternativeName>
</protein>
<comment type="function">
    <text evidence="19">Catalyzes the synthesis of dihydrouridine, a modified base found in the D-loop of most tRNAs. Specifically modifies U47 in cytoplasmic tRNAs. Catalyzes the synthesis of dihydrouridine in some mRNAs, thereby affecting their translation.</text>
</comment>
<dbReference type="SUPFAM" id="SSF51395">
    <property type="entry name" value="FMN-linked oxidoreductases"/>
    <property type="match status" value="1"/>
</dbReference>
<dbReference type="GO" id="GO:0003723">
    <property type="term" value="F:RNA binding"/>
    <property type="evidence" value="ECO:0007669"/>
    <property type="project" value="TreeGrafter"/>
</dbReference>
<evidence type="ECO:0000256" key="15">
    <source>
        <dbReference type="ARBA" id="ARBA00022857"/>
    </source>
</evidence>
<evidence type="ECO:0000256" key="8">
    <source>
        <dbReference type="ARBA" id="ARBA00022643"/>
    </source>
</evidence>
<evidence type="ECO:0000256" key="5">
    <source>
        <dbReference type="ARBA" id="ARBA00022143"/>
    </source>
</evidence>
<comment type="catalytic activity">
    <reaction evidence="20">
        <text>5,6-dihydrouridine(47) in tRNA + NAD(+) = uridine(47) in tRNA + NADH + H(+)</text>
        <dbReference type="Rhea" id="RHEA:53364"/>
        <dbReference type="Rhea" id="RHEA-COMP:13539"/>
        <dbReference type="Rhea" id="RHEA-COMP:13540"/>
        <dbReference type="ChEBI" id="CHEBI:15378"/>
        <dbReference type="ChEBI" id="CHEBI:57540"/>
        <dbReference type="ChEBI" id="CHEBI:57945"/>
        <dbReference type="ChEBI" id="CHEBI:65315"/>
        <dbReference type="ChEBI" id="CHEBI:74443"/>
        <dbReference type="EC" id="1.3.1.89"/>
    </reaction>
    <physiologicalReaction direction="right-to-left" evidence="20">
        <dbReference type="Rhea" id="RHEA:53366"/>
    </physiologicalReaction>
</comment>
<evidence type="ECO:0000256" key="6">
    <source>
        <dbReference type="ARBA" id="ARBA00022490"/>
    </source>
</evidence>
<feature type="compositionally biased region" description="Basic and acidic residues" evidence="26">
    <location>
        <begin position="56"/>
        <end position="66"/>
    </location>
</feature>
<dbReference type="PANTHER" id="PTHR45846">
    <property type="entry name" value="TRNA-DIHYDROURIDINE(47) SYNTHASE [NAD(P)(+)]-LIKE"/>
    <property type="match status" value="1"/>
</dbReference>
<dbReference type="InterPro" id="IPR013785">
    <property type="entry name" value="Aldolase_TIM"/>
</dbReference>
<evidence type="ECO:0000256" key="17">
    <source>
        <dbReference type="ARBA" id="ARBA00023027"/>
    </source>
</evidence>
<dbReference type="PANTHER" id="PTHR45846:SF1">
    <property type="entry name" value="TRNA-DIHYDROURIDINE(47) SYNTHASE [NAD(P)(+)]-LIKE"/>
    <property type="match status" value="1"/>
</dbReference>
<dbReference type="EMBL" id="QLNQ01000030">
    <property type="protein sequence ID" value="RCK54557.1"/>
    <property type="molecule type" value="Genomic_DNA"/>
</dbReference>
<keyword evidence="29" id="KW-1185">Reference proteome</keyword>
<gene>
    <name evidence="28" type="primary">DUS3_1</name>
    <name evidence="28" type="ORF">Cantr_03843</name>
</gene>
<sequence length="621" mass="70347">MTLQEKRPVEDPPTTETKKPNTSAYVKGVAAIKPEFLAPASDSFNTVEYNDDEAEGGSRESEEPNQKGKGKGSRKKNRGQNHKRDLKQKKDTIKLCPSLIDPNDESTVCLSGAENCRFHHDIPSYLESKLEDIEGTCPVFEAIGYCPSGVKCRWLKSHYDKETSQLIKDLEKFELSKETNREVNVIDKPVKFDMQKKKYKYNIAEPVIKFLDAGIKNNFNEFTQPQEDRKDNAAEYVEAPFKIAEKKRLHLRNAKIVSPLTTVGNLPYRRLMKTLGADITYSEMALALPLILGHNPEWALPKAHISEHPGFAVQIASSKHWAAAKAAEAIYKNTSHVSELNLNCGCPIDLLYKQGQGSALLDQPSRLLRMLHGMNAASGDIPVTVKIRTGVKEGKNTAKNLVTRVLKEGNAAAITLHGRSRQQRYSKEADWEYIAEVGGVVKEWNENQKEDKDATDIQPVYFVGNGDVYSHEDWYQHVNTDGIDSVMVARGALIKPWIFEEVDAQQYLDKSSSERLDMLGQFAKFAIEHWGSDEYGVGLARRYMCEFLSFTHRYIPVGIMERLPPKLNERPPKWVGRNELEDLLASTDYKDWIKITEMFLGKASEDFQFIPKHKSNAYETK</sequence>
<evidence type="ECO:0000256" key="9">
    <source>
        <dbReference type="ARBA" id="ARBA00022664"/>
    </source>
</evidence>
<name>A0A367XLM6_9ASCO</name>
<comment type="subcellular location">
    <subcellularLocation>
        <location evidence="3">Cytoplasm</location>
    </subcellularLocation>
    <subcellularLocation>
        <location evidence="2">Nucleus</location>
    </subcellularLocation>
</comment>
<evidence type="ECO:0000259" key="27">
    <source>
        <dbReference type="PROSITE" id="PS50103"/>
    </source>
</evidence>
<evidence type="ECO:0000256" key="23">
    <source>
        <dbReference type="ARBA" id="ARBA00049513"/>
    </source>
</evidence>
<dbReference type="GO" id="GO:0050660">
    <property type="term" value="F:flavin adenine dinucleotide binding"/>
    <property type="evidence" value="ECO:0007669"/>
    <property type="project" value="UniProtKB-UniRule"/>
</dbReference>
<reference evidence="28 29" key="1">
    <citation type="submission" date="2018-06" db="EMBL/GenBank/DDBJ databases">
        <title>Whole genome sequencing of Candida tropicalis (genome annotated by CSBL at Korea University).</title>
        <authorList>
            <person name="Ahn J."/>
        </authorList>
    </citation>
    <scope>NUCLEOTIDE SEQUENCE [LARGE SCALE GENOMIC DNA]</scope>
    <source>
        <strain evidence="28 29">ATCC 20962</strain>
    </source>
</reference>
<evidence type="ECO:0000256" key="11">
    <source>
        <dbReference type="ARBA" id="ARBA00022723"/>
    </source>
</evidence>
<dbReference type="InterPro" id="IPR018517">
    <property type="entry name" value="tRNA_hU_synthase_CS"/>
</dbReference>
<keyword evidence="11 24" id="KW-0479">Metal-binding</keyword>
<feature type="compositionally biased region" description="Basic and acidic residues" evidence="26">
    <location>
        <begin position="1"/>
        <end position="10"/>
    </location>
</feature>
<keyword evidence="10 25" id="KW-0819">tRNA processing</keyword>
<dbReference type="InterPro" id="IPR035587">
    <property type="entry name" value="DUS-like_FMN-bd"/>
</dbReference>
<dbReference type="Pfam" id="PF01207">
    <property type="entry name" value="Dus"/>
    <property type="match status" value="1"/>
</dbReference>
<evidence type="ECO:0000256" key="26">
    <source>
        <dbReference type="SAM" id="MobiDB-lite"/>
    </source>
</evidence>
<organism evidence="28 29">
    <name type="scientific">Candida viswanathii</name>
    <dbReference type="NCBI Taxonomy" id="5486"/>
    <lineage>
        <taxon>Eukaryota</taxon>
        <taxon>Fungi</taxon>
        <taxon>Dikarya</taxon>
        <taxon>Ascomycota</taxon>
        <taxon>Saccharomycotina</taxon>
        <taxon>Pichiomycetes</taxon>
        <taxon>Debaryomycetaceae</taxon>
        <taxon>Candida/Lodderomyces clade</taxon>
        <taxon>Candida</taxon>
    </lineage>
</organism>
<dbReference type="GO" id="GO:0106414">
    <property type="term" value="F:mRNA dihydrouridine synthase activity"/>
    <property type="evidence" value="ECO:0007669"/>
    <property type="project" value="RHEA"/>
</dbReference>
<keyword evidence="18" id="KW-0539">Nucleus</keyword>
<evidence type="ECO:0000256" key="14">
    <source>
        <dbReference type="ARBA" id="ARBA00022833"/>
    </source>
</evidence>
<evidence type="ECO:0000256" key="19">
    <source>
        <dbReference type="ARBA" id="ARBA00045934"/>
    </source>
</evidence>
<dbReference type="PROSITE" id="PS01136">
    <property type="entry name" value="UPF0034"/>
    <property type="match status" value="1"/>
</dbReference>
<comment type="caution">
    <text evidence="28">The sequence shown here is derived from an EMBL/GenBank/DDBJ whole genome shotgun (WGS) entry which is preliminary data.</text>
</comment>
<evidence type="ECO:0000256" key="7">
    <source>
        <dbReference type="ARBA" id="ARBA00022630"/>
    </source>
</evidence>
<keyword evidence="9" id="KW-0507">mRNA processing</keyword>
<keyword evidence="17 25" id="KW-0520">NAD</keyword>
<evidence type="ECO:0000313" key="28">
    <source>
        <dbReference type="EMBL" id="RCK54557.1"/>
    </source>
</evidence>
<dbReference type="Gene3D" id="3.20.20.70">
    <property type="entry name" value="Aldolase class I"/>
    <property type="match status" value="1"/>
</dbReference>
<evidence type="ECO:0000256" key="12">
    <source>
        <dbReference type="ARBA" id="ARBA00022737"/>
    </source>
</evidence>
<keyword evidence="12" id="KW-0677">Repeat</keyword>
<proteinExistence type="inferred from homology"/>
<dbReference type="Proteomes" id="UP000253472">
    <property type="component" value="Unassembled WGS sequence"/>
</dbReference>
<dbReference type="CDD" id="cd02801">
    <property type="entry name" value="DUS_like_FMN"/>
    <property type="match status" value="1"/>
</dbReference>
<keyword evidence="13 24" id="KW-0863">Zinc-finger</keyword>
<dbReference type="GO" id="GO:0008270">
    <property type="term" value="F:zinc ion binding"/>
    <property type="evidence" value="ECO:0007669"/>
    <property type="project" value="UniProtKB-KW"/>
</dbReference>
<evidence type="ECO:0000256" key="24">
    <source>
        <dbReference type="PROSITE-ProRule" id="PRU00723"/>
    </source>
</evidence>
<feature type="compositionally biased region" description="Basic residues" evidence="26">
    <location>
        <begin position="68"/>
        <end position="87"/>
    </location>
</feature>
<dbReference type="GO" id="GO:0102265">
    <property type="term" value="F:tRNA-dihydrouridine47 synthase activity"/>
    <property type="evidence" value="ECO:0007669"/>
    <property type="project" value="UniProtKB-EC"/>
</dbReference>
<dbReference type="FunFam" id="3.20.20.70:FF:000145">
    <property type="entry name" value="tRNA-dihydrouridine(47) synthase [NAD(P)(+)]"/>
    <property type="match status" value="1"/>
</dbReference>
<comment type="catalytic activity">
    <reaction evidence="23">
        <text>5,6-dihydrouridine(47) in tRNA + NADP(+) = uridine(47) in tRNA + NADPH + H(+)</text>
        <dbReference type="Rhea" id="RHEA:53360"/>
        <dbReference type="Rhea" id="RHEA-COMP:13539"/>
        <dbReference type="Rhea" id="RHEA-COMP:13540"/>
        <dbReference type="ChEBI" id="CHEBI:15378"/>
        <dbReference type="ChEBI" id="CHEBI:57783"/>
        <dbReference type="ChEBI" id="CHEBI:58349"/>
        <dbReference type="ChEBI" id="CHEBI:65315"/>
        <dbReference type="ChEBI" id="CHEBI:74443"/>
        <dbReference type="EC" id="1.3.1.89"/>
    </reaction>
    <physiologicalReaction direction="right-to-left" evidence="23">
        <dbReference type="Rhea" id="RHEA:53362"/>
    </physiologicalReaction>
</comment>
<keyword evidence="6" id="KW-0963">Cytoplasm</keyword>
<keyword evidence="14 24" id="KW-0862">Zinc</keyword>
<comment type="catalytic activity">
    <reaction evidence="21">
        <text>a 5,6-dihydrouridine in mRNA + NAD(+) = a uridine in mRNA + NADH + H(+)</text>
        <dbReference type="Rhea" id="RHEA:69851"/>
        <dbReference type="Rhea" id="RHEA-COMP:14658"/>
        <dbReference type="Rhea" id="RHEA-COMP:17789"/>
        <dbReference type="ChEBI" id="CHEBI:15378"/>
        <dbReference type="ChEBI" id="CHEBI:57540"/>
        <dbReference type="ChEBI" id="CHEBI:57945"/>
        <dbReference type="ChEBI" id="CHEBI:65315"/>
        <dbReference type="ChEBI" id="CHEBI:74443"/>
    </reaction>
    <physiologicalReaction direction="right-to-left" evidence="21">
        <dbReference type="Rhea" id="RHEA:69853"/>
    </physiologicalReaction>
</comment>
<evidence type="ECO:0000256" key="25">
    <source>
        <dbReference type="RuleBase" id="RU291113"/>
    </source>
</evidence>
<evidence type="ECO:0000256" key="18">
    <source>
        <dbReference type="ARBA" id="ARBA00023242"/>
    </source>
</evidence>
<feature type="zinc finger region" description="C3H1-type" evidence="24">
    <location>
        <begin position="90"/>
        <end position="123"/>
    </location>
</feature>
<evidence type="ECO:0000256" key="16">
    <source>
        <dbReference type="ARBA" id="ARBA00023002"/>
    </source>
</evidence>
<evidence type="ECO:0000256" key="1">
    <source>
        <dbReference type="ARBA" id="ARBA00001917"/>
    </source>
</evidence>
<dbReference type="PROSITE" id="PS50103">
    <property type="entry name" value="ZF_C3H1"/>
    <property type="match status" value="1"/>
</dbReference>
<feature type="region of interest" description="Disordered" evidence="26">
    <location>
        <begin position="1"/>
        <end position="23"/>
    </location>
</feature>
<keyword evidence="15 25" id="KW-0521">NADP</keyword>
<keyword evidence="7 25" id="KW-0285">Flavoprotein</keyword>
<evidence type="ECO:0000256" key="2">
    <source>
        <dbReference type="ARBA" id="ARBA00004123"/>
    </source>
</evidence>
<dbReference type="GO" id="GO:0006397">
    <property type="term" value="P:mRNA processing"/>
    <property type="evidence" value="ECO:0007669"/>
    <property type="project" value="UniProtKB-KW"/>
</dbReference>
<keyword evidence="16 25" id="KW-0560">Oxidoreductase</keyword>
<evidence type="ECO:0000256" key="3">
    <source>
        <dbReference type="ARBA" id="ARBA00004496"/>
    </source>
</evidence>
<evidence type="ECO:0000256" key="22">
    <source>
        <dbReference type="ARBA" id="ARBA00049447"/>
    </source>
</evidence>
<dbReference type="EC" id="1.3.1.89" evidence="4 25"/>
<feature type="domain" description="C3H1-type" evidence="27">
    <location>
        <begin position="90"/>
        <end position="123"/>
    </location>
</feature>
<evidence type="ECO:0000313" key="29">
    <source>
        <dbReference type="Proteomes" id="UP000253472"/>
    </source>
</evidence>